<evidence type="ECO:0000259" key="4">
    <source>
        <dbReference type="SMART" id="SM00642"/>
    </source>
</evidence>
<protein>
    <recommendedName>
        <fullName evidence="4">Glycosyl hydrolase family 13 catalytic domain-containing protein</fullName>
    </recommendedName>
</protein>
<dbReference type="InterPro" id="IPR004193">
    <property type="entry name" value="Glyco_hydro_13_N"/>
</dbReference>
<keyword evidence="6" id="KW-1185">Reference proteome</keyword>
<dbReference type="Gene3D" id="2.60.40.1130">
    <property type="entry name" value="Rab geranylgeranyltransferase alpha-subunit, insert domain"/>
    <property type="match status" value="1"/>
</dbReference>
<dbReference type="InterPro" id="IPR040671">
    <property type="entry name" value="Pullulanase_N2"/>
</dbReference>
<comment type="similarity">
    <text evidence="1">Belongs to the glycosyl hydrolase 13 family.</text>
</comment>
<sequence>MRISWPGTGARPDGQNASTQDSTGEKYRQGSRPRRWSWRRPLAFAAAPAVVLATLAAGPAVLPAAAEERTVALVGSLQDELGCTEDWQPACDATELAATDQPGVYAAEFTLPAGTYEYKAALNDAWDEAYGLDGGQENIPLTIAGESTLRFTYDDATHRVALQPLGLAAGYTEEDAALVADPVRQAGSDEQFYFVMTDRFANGDPANDTAGIAGDRLTHGFDPADKGFFHGGDLAGLHSQLDYIEGLGTSAIWLTPSFKNKPVQGEGADASAGYHGYWVTDFTQIDPHLGTNEELEALIDDAHARGIKVYFDIITNHTADVIDYAGGEHAYVDKATSPYRDADGNVFDPADYAGTGTFPALDAATSFPYEPVVTEDGIKVPEWLNDPTLYHNRGDSTWEGESVTYGDFVGLDDLMTEHPTVVNGFVDVYQQWVDLGIDGFRIDTAKHVNFEFWETFSAEVRDYAKAQGKDDFFMFGEVYDADPAKLSPYVRESDMNSVLDFAFQSGAAGYAGGNSAQVLSRLFAGDDYYTTPSTSATALPTFLGNHDMGRIGHFLQNQGDTLQRDELAHELMFLTRGQPVVYYGDEQGFAGTGGDKDARQSLFATEVTEYADQPLVTGETAGSVDRYDADAPLYRHIAELSALREAHPALAAGAQIELHAADGPGVYAFARVDRTEKTEYLVAVNNSTEERSVELTTLTADASYAPLHGTDTAVASDAAGKATVTVPAFGAVVLKADATVTAHELAPEIGGPAAGAGVDGMTPVAVDLDGAADSDAAGSDAADASGSAAEGWAETSFAWRVAGSAEWAPLGTAEDTTPRVFHDTGALADGTLIEYRAVAVNAAGERFAASTYASVGNSVTGTEPVTPDPDLDLVTVPGSHNSEMGCAGDWDPACEAAALTEQPGGVYAGTFDLPAGDYEYKVAVDGSWETNYGADGAPDGANLAYTHEGGPVTFYFDPRTSIAQSDAEGPIVTLPGSLQDELGCPADWAPDCLGTLMSDGDGDGVYEFTAQGLPAGSYEAKVAHGLSWAENYGVDGARDGANHAFTAAEGSPVTFAYTLETHMLQISSGDDAADDVAGVGEEHAHWIDATTLALPADLGSGDAFALFASADAALQLEDGTVTGAEPIPLTPVEGGLTAEQRERFPHLAESLALRLETDDAAALLRGQLALARYAAAAEEQADDAADADAGETGDEIAEPILTAFTGVQVPGAVDDLYAEALADVELGATFTGRKPTFRLWAPTAQTATLLTWPAGTSEGDDSGADPTRHEAELDPASGTWTVPGHPRLADAEYQWEVRVYAPETGRIETNLVTDPYSVALTLNSQRSVAVSLQSPHHQPKQWRQAAADPVEQDVDRAIYELHIRDFSIGDQTVDEELRGTYGAFAADSAGTEQLAQLADAGITTVHLLPSFDIATIEEDRAAQAVPDCDLETFGPASSEQQACIAAAAAGDGFNWGYDPFHFMAPEGSYARQPHGAFRVAEFRTMVGALHGLGLEVVLDQVYNHTAASGQAERSVLDRVVPGYYHRLDAAGQVETSTCCQNVATEHAAAQKLMVDAVVLWARHYKVDGFRFDLMGHHSRANMEAVRAALDELTLEDDGVDGSSVYLYGEGWNFGEVADNARFVQATQGQVDGTGIGTFNDRLRDAVHGGSPVDSSSTFKQGFGTGLGTDPNGDPVNGSAEEALADLAHQADLVRLGLAGNLRDYRLPASDGTVKRGEELDYRGSPAGYAAEPGEVVNYVDAHDNETLYDLSVLKLPRETTMEERVRMNTLSLATATLSQSVSFWHAGTELLRSKSLDRNSYDSGDWFNRIDWTGQESTFGSGLPPAADNEAKWDHMAPLLEDPALKPDAAAMAQAEAMALDLLRIRSEVPLLTLGSAELIQQKVTFPNSGPDATAGVVVMHVDDLLGEDVAPGLAGALVVFNASPEPVTETVPGLAGREYALTSAQADGSDDVVKTTTWDAASGTVKVPGRTVAVLVEAE</sequence>
<dbReference type="PANTHER" id="PTHR43002">
    <property type="entry name" value="GLYCOGEN DEBRANCHING ENZYME"/>
    <property type="match status" value="1"/>
</dbReference>
<dbReference type="CDD" id="cd02860">
    <property type="entry name" value="E_set_Pullulanase"/>
    <property type="match status" value="1"/>
</dbReference>
<dbReference type="InterPro" id="IPR006047">
    <property type="entry name" value="GH13_cat_dom"/>
</dbReference>
<dbReference type="Gene3D" id="2.60.40.10">
    <property type="entry name" value="Immunoglobulins"/>
    <property type="match status" value="4"/>
</dbReference>
<evidence type="ECO:0000256" key="2">
    <source>
        <dbReference type="SAM" id="MobiDB-lite"/>
    </source>
</evidence>
<dbReference type="Gene3D" id="2.60.40.1180">
    <property type="entry name" value="Golgi alpha-mannosidase II"/>
    <property type="match status" value="2"/>
</dbReference>
<dbReference type="InterPro" id="IPR013783">
    <property type="entry name" value="Ig-like_fold"/>
</dbReference>
<dbReference type="SUPFAM" id="SSF51011">
    <property type="entry name" value="Glycosyl hydrolase domain"/>
    <property type="match status" value="2"/>
</dbReference>
<dbReference type="CDD" id="cd12962">
    <property type="entry name" value="X25_BaPul_like"/>
    <property type="match status" value="3"/>
</dbReference>
<dbReference type="Pfam" id="PF22058">
    <property type="entry name" value="X25_BaPul_like"/>
    <property type="match status" value="3"/>
</dbReference>
<dbReference type="RefSeq" id="WP_344878263.1">
    <property type="nucleotide sequence ID" value="NZ_BAABCJ010000001.1"/>
</dbReference>
<evidence type="ECO:0000313" key="5">
    <source>
        <dbReference type="EMBL" id="GAA3691977.1"/>
    </source>
</evidence>
<keyword evidence="3" id="KW-1133">Transmembrane helix</keyword>
<dbReference type="CDD" id="cd11341">
    <property type="entry name" value="AmyAc_Pullulanase_LD-like"/>
    <property type="match status" value="1"/>
</dbReference>
<dbReference type="InterPro" id="IPR054409">
    <property type="entry name" value="X25_BaPul-like"/>
</dbReference>
<dbReference type="InterPro" id="IPR014756">
    <property type="entry name" value="Ig_E-set"/>
</dbReference>
<comment type="caution">
    <text evidence="5">The sequence shown here is derived from an EMBL/GenBank/DDBJ whole genome shotgun (WGS) entry which is preliminary data.</text>
</comment>
<dbReference type="InterPro" id="IPR017853">
    <property type="entry name" value="GH"/>
</dbReference>
<feature type="region of interest" description="Disordered" evidence="2">
    <location>
        <begin position="1"/>
        <end position="34"/>
    </location>
</feature>
<dbReference type="Pfam" id="PF02922">
    <property type="entry name" value="CBM_48"/>
    <property type="match status" value="1"/>
</dbReference>
<evidence type="ECO:0000256" key="3">
    <source>
        <dbReference type="SAM" id="Phobius"/>
    </source>
</evidence>
<dbReference type="Gene3D" id="3.20.20.80">
    <property type="entry name" value="Glycosidases"/>
    <property type="match status" value="2"/>
</dbReference>
<dbReference type="Pfam" id="PF17967">
    <property type="entry name" value="Pullulanase_N2"/>
    <property type="match status" value="1"/>
</dbReference>
<dbReference type="EMBL" id="BAABCJ010000001">
    <property type="protein sequence ID" value="GAA3691977.1"/>
    <property type="molecule type" value="Genomic_DNA"/>
</dbReference>
<dbReference type="CDD" id="cd11339">
    <property type="entry name" value="AmyAc_bac_CMD_like_2"/>
    <property type="match status" value="1"/>
</dbReference>
<feature type="domain" description="Glycosyl hydrolase family 13 catalytic" evidence="4">
    <location>
        <begin position="194"/>
        <end position="644"/>
    </location>
</feature>
<gene>
    <name evidence="5" type="ORF">GCM10022377_00400</name>
</gene>
<dbReference type="NCBIfam" id="TIGR02103">
    <property type="entry name" value="pullul_strch"/>
    <property type="match status" value="1"/>
</dbReference>
<keyword evidence="3" id="KW-0812">Transmembrane</keyword>
<dbReference type="InterPro" id="IPR013780">
    <property type="entry name" value="Glyco_hydro_b"/>
</dbReference>
<dbReference type="InterPro" id="IPR011839">
    <property type="entry name" value="Pullul_strch"/>
</dbReference>
<dbReference type="SUPFAM" id="SSF51445">
    <property type="entry name" value="(Trans)glycosidases"/>
    <property type="match status" value="2"/>
</dbReference>
<dbReference type="Proteomes" id="UP001501536">
    <property type="component" value="Unassembled WGS sequence"/>
</dbReference>
<organism evidence="5 6">
    <name type="scientific">Zhihengliuella alba</name>
    <dbReference type="NCBI Taxonomy" id="547018"/>
    <lineage>
        <taxon>Bacteria</taxon>
        <taxon>Bacillati</taxon>
        <taxon>Actinomycetota</taxon>
        <taxon>Actinomycetes</taxon>
        <taxon>Micrococcales</taxon>
        <taxon>Micrococcaceae</taxon>
        <taxon>Zhihengliuella</taxon>
    </lineage>
</organism>
<keyword evidence="3" id="KW-0472">Membrane</keyword>
<dbReference type="InterPro" id="IPR024561">
    <property type="entry name" value="Pullul_strch_C"/>
</dbReference>
<dbReference type="Pfam" id="PF00128">
    <property type="entry name" value="Alpha-amylase"/>
    <property type="match status" value="1"/>
</dbReference>
<reference evidence="6" key="1">
    <citation type="journal article" date="2019" name="Int. J. Syst. Evol. Microbiol.">
        <title>The Global Catalogue of Microorganisms (GCM) 10K type strain sequencing project: providing services to taxonomists for standard genome sequencing and annotation.</title>
        <authorList>
            <consortium name="The Broad Institute Genomics Platform"/>
            <consortium name="The Broad Institute Genome Sequencing Center for Infectious Disease"/>
            <person name="Wu L."/>
            <person name="Ma J."/>
        </authorList>
    </citation>
    <scope>NUCLEOTIDE SEQUENCE [LARGE SCALE GENOMIC DNA]</scope>
    <source>
        <strain evidence="6">JCM 16961</strain>
    </source>
</reference>
<dbReference type="SMART" id="SM00642">
    <property type="entry name" value="Aamy"/>
    <property type="match status" value="1"/>
</dbReference>
<evidence type="ECO:0000256" key="1">
    <source>
        <dbReference type="ARBA" id="ARBA00008061"/>
    </source>
</evidence>
<evidence type="ECO:0000313" key="6">
    <source>
        <dbReference type="Proteomes" id="UP001501536"/>
    </source>
</evidence>
<feature type="transmembrane region" description="Helical" evidence="3">
    <location>
        <begin position="42"/>
        <end position="62"/>
    </location>
</feature>
<proteinExistence type="inferred from homology"/>
<name>A0ABP7CLW6_9MICC</name>
<accession>A0ABP7CLW6</accession>
<dbReference type="Pfam" id="PF11852">
    <property type="entry name" value="Pullul_strch_C"/>
    <property type="match status" value="1"/>
</dbReference>
<dbReference type="SUPFAM" id="SSF81296">
    <property type="entry name" value="E set domains"/>
    <property type="match status" value="2"/>
</dbReference>
<feature type="region of interest" description="Disordered" evidence="2">
    <location>
        <begin position="1253"/>
        <end position="1279"/>
    </location>
</feature>